<evidence type="ECO:0000256" key="1">
    <source>
        <dbReference type="SAM" id="MobiDB-lite"/>
    </source>
</evidence>
<evidence type="ECO:0000313" key="2">
    <source>
        <dbReference type="EMBL" id="PIA97558.1"/>
    </source>
</evidence>
<protein>
    <submittedName>
        <fullName evidence="2">Uncharacterized protein</fullName>
    </submittedName>
</protein>
<accession>A0A2G5HYF4</accession>
<reference evidence="2 3" key="1">
    <citation type="submission" date="2015-10" db="EMBL/GenBank/DDBJ databases">
        <title>The cercosporin biosynthetic gene cluster was horizontally transferred to several fungal lineages and shown to be expanded in Cercospora beticola based on microsynteny with recipient genomes.</title>
        <authorList>
            <person name="De Jonge R."/>
            <person name="Ebert M.K."/>
            <person name="Suttle J.C."/>
            <person name="Jurick Ii W.M."/>
            <person name="Secor G.A."/>
            <person name="Thomma B.P."/>
            <person name="Van De Peer Y."/>
            <person name="Bolton M.D."/>
        </authorList>
    </citation>
    <scope>NUCLEOTIDE SEQUENCE [LARGE SCALE GENOMIC DNA]</scope>
    <source>
        <strain evidence="2 3">09-40</strain>
    </source>
</reference>
<sequence>MSTGKKRDIANLQSSADEGDEIESGRSSKKHCAQISTDEDPSSAIVAFTESNMNIFSFFALPRELRDMIYDEMKEKRTTEFDTKTALRASTYALVPRNTAISRQFYDEAMDRVEELPELRLTDTHAFLFDDPIQIPESLHATTVTLQLGVKELPFDLTGHEQWCDASHPDSKRLLHIELQKEKFNNTNTKERSCQSQIHINERTKMKSATKLATLLLIAGIEGFTFTAPDTSAPLNLSAPSIDIRWDTGDQPYNEVDIRLKAVTDGSTSFAYTLAENISIADGSLTWRPANVSEALQSTQVELPDGKEFAFEALLHNTNSTAGAGIESEMYSVTGYPYVGSEKGGEPRTLSATSAQTRAGVVMAVLASIVVARL</sequence>
<proteinExistence type="predicted"/>
<name>A0A2G5HYF4_CERBT</name>
<dbReference type="Proteomes" id="UP000230605">
    <property type="component" value="Chromosome 2"/>
</dbReference>
<dbReference type="EMBL" id="LKMD01000102">
    <property type="protein sequence ID" value="PIA97558.1"/>
    <property type="molecule type" value="Genomic_DNA"/>
</dbReference>
<organism evidence="2 3">
    <name type="scientific">Cercospora beticola</name>
    <name type="common">Sugarbeet leaf spot fungus</name>
    <dbReference type="NCBI Taxonomy" id="122368"/>
    <lineage>
        <taxon>Eukaryota</taxon>
        <taxon>Fungi</taxon>
        <taxon>Dikarya</taxon>
        <taxon>Ascomycota</taxon>
        <taxon>Pezizomycotina</taxon>
        <taxon>Dothideomycetes</taxon>
        <taxon>Dothideomycetidae</taxon>
        <taxon>Mycosphaerellales</taxon>
        <taxon>Mycosphaerellaceae</taxon>
        <taxon>Cercospora</taxon>
    </lineage>
</organism>
<dbReference type="AlphaFoldDB" id="A0A2G5HYF4"/>
<feature type="region of interest" description="Disordered" evidence="1">
    <location>
        <begin position="1"/>
        <end position="36"/>
    </location>
</feature>
<dbReference type="OrthoDB" id="5217917at2759"/>
<gene>
    <name evidence="2" type="ORF">CB0940_06266</name>
</gene>
<evidence type="ECO:0000313" key="3">
    <source>
        <dbReference type="Proteomes" id="UP000230605"/>
    </source>
</evidence>
<comment type="caution">
    <text evidence="2">The sequence shown here is derived from an EMBL/GenBank/DDBJ whole genome shotgun (WGS) entry which is preliminary data.</text>
</comment>